<accession>A0ABQ9HD19</accession>
<dbReference type="Proteomes" id="UP001159363">
    <property type="component" value="Chromosome 5"/>
</dbReference>
<keyword evidence="2" id="KW-1185">Reference proteome</keyword>
<reference evidence="1 2" key="1">
    <citation type="submission" date="2023-02" db="EMBL/GenBank/DDBJ databases">
        <title>LHISI_Scaffold_Assembly.</title>
        <authorList>
            <person name="Stuart O.P."/>
            <person name="Cleave R."/>
            <person name="Magrath M.J.L."/>
            <person name="Mikheyev A.S."/>
        </authorList>
    </citation>
    <scope>NUCLEOTIDE SEQUENCE [LARGE SCALE GENOMIC DNA]</scope>
    <source>
        <strain evidence="1">Daus_M_001</strain>
        <tissue evidence="1">Leg muscle</tissue>
    </source>
</reference>
<dbReference type="PANTHER" id="PTHR33064">
    <property type="entry name" value="POL PROTEIN"/>
    <property type="match status" value="1"/>
</dbReference>
<gene>
    <name evidence="1" type="ORF">PR048_018618</name>
</gene>
<dbReference type="InterPro" id="IPR043502">
    <property type="entry name" value="DNA/RNA_pol_sf"/>
</dbReference>
<name>A0ABQ9HD19_9NEOP</name>
<evidence type="ECO:0008006" key="3">
    <source>
        <dbReference type="Google" id="ProtNLM"/>
    </source>
</evidence>
<evidence type="ECO:0000313" key="2">
    <source>
        <dbReference type="Proteomes" id="UP001159363"/>
    </source>
</evidence>
<dbReference type="SUPFAM" id="SSF56672">
    <property type="entry name" value="DNA/RNA polymerases"/>
    <property type="match status" value="1"/>
</dbReference>
<dbReference type="InterPro" id="IPR051320">
    <property type="entry name" value="Viral_Replic_Matur_Polypro"/>
</dbReference>
<evidence type="ECO:0000313" key="1">
    <source>
        <dbReference type="EMBL" id="KAJ8882130.1"/>
    </source>
</evidence>
<dbReference type="PANTHER" id="PTHR33064:SF37">
    <property type="entry name" value="RIBONUCLEASE H"/>
    <property type="match status" value="1"/>
</dbReference>
<dbReference type="EMBL" id="JARBHB010000006">
    <property type="protein sequence ID" value="KAJ8882130.1"/>
    <property type="molecule type" value="Genomic_DNA"/>
</dbReference>
<organism evidence="1 2">
    <name type="scientific">Dryococelus australis</name>
    <dbReference type="NCBI Taxonomy" id="614101"/>
    <lineage>
        <taxon>Eukaryota</taxon>
        <taxon>Metazoa</taxon>
        <taxon>Ecdysozoa</taxon>
        <taxon>Arthropoda</taxon>
        <taxon>Hexapoda</taxon>
        <taxon>Insecta</taxon>
        <taxon>Pterygota</taxon>
        <taxon>Neoptera</taxon>
        <taxon>Polyneoptera</taxon>
        <taxon>Phasmatodea</taxon>
        <taxon>Verophasmatodea</taxon>
        <taxon>Anareolatae</taxon>
        <taxon>Phasmatidae</taxon>
        <taxon>Eurycanthinae</taxon>
        <taxon>Dryococelus</taxon>
    </lineage>
</organism>
<comment type="caution">
    <text evidence="1">The sequence shown here is derived from an EMBL/GenBank/DDBJ whole genome shotgun (WGS) entry which is preliminary data.</text>
</comment>
<sequence length="157" mass="18110">MTSPAPINHKCSIVKTRLKYLSHLVEEEGNRPMPQHLQIIQDCPVPTTWKRPYVQYFAVITALLTEMLLPAKKYSWDTNMQNAFEEVPFPRVPRPHTNSHNPPSVFTNVSQEGIGAEHCVIDYSSAKLGNTTNHYDVNEREYLPILWAIKRYLVHLV</sequence>
<protein>
    <recommendedName>
        <fullName evidence="3">Reverse transcriptase RNase H-like domain-containing protein</fullName>
    </recommendedName>
</protein>
<proteinExistence type="predicted"/>